<accession>A0A9X4KRL4</accession>
<gene>
    <name evidence="1" type="ORF">OMP40_11185</name>
</gene>
<dbReference type="AlphaFoldDB" id="A0A9X4KRL4"/>
<dbReference type="Proteomes" id="UP001153404">
    <property type="component" value="Unassembled WGS sequence"/>
</dbReference>
<evidence type="ECO:0000313" key="2">
    <source>
        <dbReference type="Proteomes" id="UP001153404"/>
    </source>
</evidence>
<keyword evidence="2" id="KW-1185">Reference proteome</keyword>
<name>A0A9X4KRL4_9BACL</name>
<protein>
    <submittedName>
        <fullName evidence="1">Uncharacterized protein</fullName>
    </submittedName>
</protein>
<dbReference type="RefSeq" id="WP_277531343.1">
    <property type="nucleotide sequence ID" value="NZ_JAPDIA010000003.1"/>
</dbReference>
<evidence type="ECO:0000313" key="1">
    <source>
        <dbReference type="EMBL" id="MDG0809839.1"/>
    </source>
</evidence>
<organism evidence="1 2">
    <name type="scientific">Cohnella rhizosphaerae</name>
    <dbReference type="NCBI Taxonomy" id="1457232"/>
    <lineage>
        <taxon>Bacteria</taxon>
        <taxon>Bacillati</taxon>
        <taxon>Bacillota</taxon>
        <taxon>Bacilli</taxon>
        <taxon>Bacillales</taxon>
        <taxon>Paenibacillaceae</taxon>
        <taxon>Cohnella</taxon>
    </lineage>
</organism>
<comment type="caution">
    <text evidence="1">The sequence shown here is derived from an EMBL/GenBank/DDBJ whole genome shotgun (WGS) entry which is preliminary data.</text>
</comment>
<proteinExistence type="predicted"/>
<dbReference type="EMBL" id="JAPDIA010000003">
    <property type="protein sequence ID" value="MDG0809839.1"/>
    <property type="molecule type" value="Genomic_DNA"/>
</dbReference>
<reference evidence="1" key="1">
    <citation type="submission" date="2022-10" db="EMBL/GenBank/DDBJ databases">
        <title>Comparative genomic analysis of Cohnella hashimotonis sp. nov., isolated from the International Space Station.</title>
        <authorList>
            <person name="Simpson A."/>
            <person name="Venkateswaran K."/>
        </authorList>
    </citation>
    <scope>NUCLEOTIDE SEQUENCE</scope>
    <source>
        <strain evidence="1">DSM 28161</strain>
    </source>
</reference>
<sequence>MIVTLQDKGWIEKEKDPRPIAMQVIAFNEGYTIFSALFGGTDPQVLIQGLAKLMR</sequence>